<dbReference type="AlphaFoldDB" id="D0LH94"/>
<feature type="region of interest" description="Disordered" evidence="1">
    <location>
        <begin position="898"/>
        <end position="920"/>
    </location>
</feature>
<feature type="compositionally biased region" description="Low complexity" evidence="1">
    <location>
        <begin position="910"/>
        <end position="920"/>
    </location>
</feature>
<dbReference type="EMBL" id="CP001804">
    <property type="protein sequence ID" value="ACY18239.1"/>
    <property type="molecule type" value="Genomic_DNA"/>
</dbReference>
<dbReference type="STRING" id="502025.Hoch_5762"/>
<organism evidence="2 3">
    <name type="scientific">Haliangium ochraceum (strain DSM 14365 / JCM 11303 / SMP-2)</name>
    <dbReference type="NCBI Taxonomy" id="502025"/>
    <lineage>
        <taxon>Bacteria</taxon>
        <taxon>Pseudomonadati</taxon>
        <taxon>Myxococcota</taxon>
        <taxon>Polyangia</taxon>
        <taxon>Haliangiales</taxon>
        <taxon>Kofleriaceae</taxon>
        <taxon>Haliangium</taxon>
    </lineage>
</organism>
<evidence type="ECO:0000256" key="1">
    <source>
        <dbReference type="SAM" id="MobiDB-lite"/>
    </source>
</evidence>
<dbReference type="HOGENOM" id="CLU_316813_0_0_7"/>
<name>D0LH94_HALO1</name>
<feature type="region of interest" description="Disordered" evidence="1">
    <location>
        <begin position="648"/>
        <end position="668"/>
    </location>
</feature>
<reference evidence="2 3" key="1">
    <citation type="journal article" date="2010" name="Stand. Genomic Sci.">
        <title>Complete genome sequence of Haliangium ochraceum type strain (SMP-2).</title>
        <authorList>
            <consortium name="US DOE Joint Genome Institute (JGI-PGF)"/>
            <person name="Ivanova N."/>
            <person name="Daum C."/>
            <person name="Lang E."/>
            <person name="Abt B."/>
            <person name="Kopitz M."/>
            <person name="Saunders E."/>
            <person name="Lapidus A."/>
            <person name="Lucas S."/>
            <person name="Glavina Del Rio T."/>
            <person name="Nolan M."/>
            <person name="Tice H."/>
            <person name="Copeland A."/>
            <person name="Cheng J.F."/>
            <person name="Chen F."/>
            <person name="Bruce D."/>
            <person name="Goodwin L."/>
            <person name="Pitluck S."/>
            <person name="Mavromatis K."/>
            <person name="Pati A."/>
            <person name="Mikhailova N."/>
            <person name="Chen A."/>
            <person name="Palaniappan K."/>
            <person name="Land M."/>
            <person name="Hauser L."/>
            <person name="Chang Y.J."/>
            <person name="Jeffries C.D."/>
            <person name="Detter J.C."/>
            <person name="Brettin T."/>
            <person name="Rohde M."/>
            <person name="Goker M."/>
            <person name="Bristow J."/>
            <person name="Markowitz V."/>
            <person name="Eisen J.A."/>
            <person name="Hugenholtz P."/>
            <person name="Kyrpides N.C."/>
            <person name="Klenk H.P."/>
        </authorList>
    </citation>
    <scope>NUCLEOTIDE SEQUENCE [LARGE SCALE GENOMIC DNA]</scope>
    <source>
        <strain evidence="3">DSM 14365 / CIP 107738 / JCM 11303 / AJ 13395 / SMP-2</strain>
    </source>
</reference>
<dbReference type="RefSeq" id="WP_012830831.1">
    <property type="nucleotide sequence ID" value="NC_013440.1"/>
</dbReference>
<protein>
    <submittedName>
        <fullName evidence="2">Uncharacterized protein</fullName>
    </submittedName>
</protein>
<evidence type="ECO:0000313" key="2">
    <source>
        <dbReference type="EMBL" id="ACY18239.1"/>
    </source>
</evidence>
<sequence length="920" mass="103032">MQETMATQAFPQTAAFHASLPKKIYNSLRHVLEATAPPDTFSCLCSLLETVAKYIDNLCNSLYAAGGVEQEALEQYLRPLRPNVLSFGQLIGGIREFARYASDFEALAPDIAEVLSTKDLPSSCVRVVKTFKIIKTARDRYEIPVHRLEDFLESQLAQQNLSKVKLYDYLLQVVEFRNPGVGHRSDDSWFPQDPRFYALLNHYLSESIDDLLSWGPLQQVLTTYEVVEAQGEVRSNDPAVTHTVTRPQILEGRAPLGLSYLRFGGKRQVHKRILARRTEHPAVLEQVVPYTPFPTTLQSPEVLHQRYRHHYLMTYIDRGVITPSQRQDDLLIYSSKLGIPEKEVSKSETKICSLVDRCSGEENDAGVFVPDDLDAFAELLQFTGIERKPEIENRIVSLIEQLPRRRKDYIYQVIENNFVTSFAQLQLESELSETDLTDVLNELEGEDGRIRRVDASGSDSKPGQSYFKVQDSQKLHTFQAILSKLASSPPPSQRYPAAWWELLDLSKKLLSDDGFEISKISNELLDSLRGHFTEAGMSPDASTATSDDDAPMEIVLAQNPIRAHSVRSLLTRVWDELARTHIDTSPVIPFSIGRTRYLLNSRPYHANDTPFATPIEHKDVYFEANLTRSQTLNEIMRMLATLGVEASSPNVEVEHPPTTSEVDGLDEEHGNDAPVAPIDAATDSDIGQTNTLELVIEDPSGENEETVTGTTVRTFFINLMTYLLERGIDLSTVTPFAAGRVRYLLAEEPYHANGRRFQAVAKKDGYFMEAAFPHTQAITHARRLCETLALKTAPLSADEYDDGDQLVVVIGGEEVRGTNVPEFFEAAVKSLFRSGILTDADIPYKSGRIRNFIAHTPDHGEDNPFIRAVQVDIDGVSYFIEAHLSRQGALERIRKLLEAKAGPEEDDSSDASSDVAGDDE</sequence>
<proteinExistence type="predicted"/>
<gene>
    <name evidence="2" type="ordered locus">Hoch_5762</name>
</gene>
<dbReference type="Proteomes" id="UP000001880">
    <property type="component" value="Chromosome"/>
</dbReference>
<evidence type="ECO:0000313" key="3">
    <source>
        <dbReference type="Proteomes" id="UP000001880"/>
    </source>
</evidence>
<dbReference type="eggNOG" id="ENOG502ZP8A">
    <property type="taxonomic scope" value="Bacteria"/>
</dbReference>
<accession>D0LH94</accession>
<keyword evidence="3" id="KW-1185">Reference proteome</keyword>
<dbReference type="KEGG" id="hoh:Hoch_5762"/>